<dbReference type="PRINTS" id="PR00032">
    <property type="entry name" value="HTHARAC"/>
</dbReference>
<comment type="caution">
    <text evidence="5">The sequence shown here is derived from an EMBL/GenBank/DDBJ whole genome shotgun (WGS) entry which is preliminary data.</text>
</comment>
<dbReference type="PANTHER" id="PTHR43280:SF26">
    <property type="entry name" value="ARAC-FAMILY TRANSCRIPTIONAL REGULATOR"/>
    <property type="match status" value="1"/>
</dbReference>
<dbReference type="Pfam" id="PF12833">
    <property type="entry name" value="HTH_18"/>
    <property type="match status" value="1"/>
</dbReference>
<feature type="domain" description="HTH araC/xylS-type" evidence="4">
    <location>
        <begin position="122"/>
        <end position="220"/>
    </location>
</feature>
<dbReference type="PANTHER" id="PTHR43280">
    <property type="entry name" value="ARAC-FAMILY TRANSCRIPTIONAL REGULATOR"/>
    <property type="match status" value="1"/>
</dbReference>
<keyword evidence="2" id="KW-0238">DNA-binding</keyword>
<dbReference type="GO" id="GO:0043565">
    <property type="term" value="F:sequence-specific DNA binding"/>
    <property type="evidence" value="ECO:0007669"/>
    <property type="project" value="InterPro"/>
</dbReference>
<organism evidence="5 6">
    <name type="scientific">Inconstantimicrobium porci</name>
    <dbReference type="NCBI Taxonomy" id="2652291"/>
    <lineage>
        <taxon>Bacteria</taxon>
        <taxon>Bacillati</taxon>
        <taxon>Bacillota</taxon>
        <taxon>Clostridia</taxon>
        <taxon>Eubacteriales</taxon>
        <taxon>Clostridiaceae</taxon>
        <taxon>Inconstantimicrobium</taxon>
    </lineage>
</organism>
<dbReference type="EMBL" id="VULX01000024">
    <property type="protein sequence ID" value="MSR92187.1"/>
    <property type="molecule type" value="Genomic_DNA"/>
</dbReference>
<dbReference type="InterPro" id="IPR018060">
    <property type="entry name" value="HTH_AraC"/>
</dbReference>
<evidence type="ECO:0000256" key="3">
    <source>
        <dbReference type="ARBA" id="ARBA00023163"/>
    </source>
</evidence>
<evidence type="ECO:0000259" key="4">
    <source>
        <dbReference type="PROSITE" id="PS01124"/>
    </source>
</evidence>
<proteinExistence type="predicted"/>
<protein>
    <submittedName>
        <fullName evidence="5">Helix-turn-helix transcriptional regulator</fullName>
    </submittedName>
</protein>
<dbReference type="SUPFAM" id="SSF46689">
    <property type="entry name" value="Homeodomain-like"/>
    <property type="match status" value="2"/>
</dbReference>
<dbReference type="PROSITE" id="PS01124">
    <property type="entry name" value="HTH_ARAC_FAMILY_2"/>
    <property type="match status" value="1"/>
</dbReference>
<gene>
    <name evidence="5" type="ORF">FYJ33_12470</name>
</gene>
<sequence length="223" mass="26355">MYDVFKSDENLFNNSMTFFIETNDLKHILEALEKKHFYEAQDKIDISTKKNDLLIWNAIYCREVINKGISKSYLHTIYNKFYNMILNCSKLEQLQNTEIQLVSSYLNVLINDMEVTENFMINKMLQYLHLHIEEHVSVERIAHDLNISEGYACSCFKKNMGISLMKYAKKIKIDRAKKLLITTNKSMLELSVILGFYDQSHFTKTFKSFVGLSPTEYRNKNYF</sequence>
<dbReference type="InterPro" id="IPR009057">
    <property type="entry name" value="Homeodomain-like_sf"/>
</dbReference>
<accession>A0A7X2MZY5</accession>
<dbReference type="Proteomes" id="UP000460287">
    <property type="component" value="Unassembled WGS sequence"/>
</dbReference>
<dbReference type="RefSeq" id="WP_154532084.1">
    <property type="nucleotide sequence ID" value="NZ_JAQXTV010000193.1"/>
</dbReference>
<dbReference type="InterPro" id="IPR018062">
    <property type="entry name" value="HTH_AraC-typ_CS"/>
</dbReference>
<dbReference type="SMART" id="SM00342">
    <property type="entry name" value="HTH_ARAC"/>
    <property type="match status" value="1"/>
</dbReference>
<dbReference type="PROSITE" id="PS00041">
    <property type="entry name" value="HTH_ARAC_FAMILY_1"/>
    <property type="match status" value="1"/>
</dbReference>
<dbReference type="AlphaFoldDB" id="A0A7X2MZY5"/>
<name>A0A7X2MZY5_9CLOT</name>
<dbReference type="GO" id="GO:0003700">
    <property type="term" value="F:DNA-binding transcription factor activity"/>
    <property type="evidence" value="ECO:0007669"/>
    <property type="project" value="InterPro"/>
</dbReference>
<keyword evidence="1" id="KW-0805">Transcription regulation</keyword>
<keyword evidence="3" id="KW-0804">Transcription</keyword>
<reference evidence="5 6" key="1">
    <citation type="submission" date="2019-08" db="EMBL/GenBank/DDBJ databases">
        <title>In-depth cultivation of the pig gut microbiome towards novel bacterial diversity and tailored functional studies.</title>
        <authorList>
            <person name="Wylensek D."/>
            <person name="Hitch T.C.A."/>
            <person name="Clavel T."/>
        </authorList>
    </citation>
    <scope>NUCLEOTIDE SEQUENCE [LARGE SCALE GENOMIC DNA]</scope>
    <source>
        <strain evidence="5 6">WCA-383-APC-5B</strain>
    </source>
</reference>
<evidence type="ECO:0000313" key="5">
    <source>
        <dbReference type="EMBL" id="MSR92187.1"/>
    </source>
</evidence>
<evidence type="ECO:0000313" key="6">
    <source>
        <dbReference type="Proteomes" id="UP000460287"/>
    </source>
</evidence>
<evidence type="ECO:0000256" key="1">
    <source>
        <dbReference type="ARBA" id="ARBA00023015"/>
    </source>
</evidence>
<dbReference type="InterPro" id="IPR020449">
    <property type="entry name" value="Tscrpt_reg_AraC-type_HTH"/>
</dbReference>
<keyword evidence="6" id="KW-1185">Reference proteome</keyword>
<dbReference type="Gene3D" id="1.10.10.60">
    <property type="entry name" value="Homeodomain-like"/>
    <property type="match status" value="2"/>
</dbReference>
<evidence type="ECO:0000256" key="2">
    <source>
        <dbReference type="ARBA" id="ARBA00023125"/>
    </source>
</evidence>